<sequence length="586" mass="64293">MTSTAICLKDAGFSSTLDRLSALLRPGITALEAWTFDDLKTRRAIEAALAEKGITAIIRSAYKPLVHAVQEEVDLDGVAAAELRYPVHPLAPENRFRLEAYPLAALIAPRPLTFSARTDGSLQYELVLTHHDGSTQTVTILAPNREHQDLAGQMNLSPCGWVKLNGDTVGMPFETPYEALFAQALDAVSSHDWGVAEPWFEELNLAVRLPAADLPLAHAHEVMSLAEAMHEDLYFSLLEFFQMKSGRPQGDRGLKPGQIVPEVLGGQESYHLRIELRPLSSETRPATVHSPAEQDLAQAAAPLSPAQISAELARVGGEAFSASSRAGRKVEARYRKGTDVPVMISAGQHANETTGVVGALRAGQVLAARDGAHFTLSPQENPDGYALHQRLIADNPFHMHHAARYTALGDDLEYRRPGTAGDLLLEKAIRIEAEARTGAQLHVNLHGYPSHEWTRPLSGYVPRHFAMWTLPKGFFLILRYLEGWERQAEDLMDRVTRHLAAIPGLLEENARQIALYEAHAGGTGFRMVNGFPCLCSVDARHTVPVTLITEYPDETIYGPEFITGHTAQMETVLSAYDAWQQIMAVG</sequence>
<dbReference type="Proteomes" id="UP000183900">
    <property type="component" value="Unassembled WGS sequence"/>
</dbReference>
<proteinExistence type="predicted"/>
<dbReference type="EMBL" id="CYHE01000001">
    <property type="protein sequence ID" value="CUA92288.1"/>
    <property type="molecule type" value="Genomic_DNA"/>
</dbReference>
<keyword evidence="2" id="KW-1185">Reference proteome</keyword>
<dbReference type="RefSeq" id="WP_055454128.1">
    <property type="nucleotide sequence ID" value="NZ_CYHE01000001.1"/>
</dbReference>
<evidence type="ECO:0008006" key="3">
    <source>
        <dbReference type="Google" id="ProtNLM"/>
    </source>
</evidence>
<organism evidence="1 2">
    <name type="scientific">Pannonibacter indicus</name>
    <dbReference type="NCBI Taxonomy" id="466044"/>
    <lineage>
        <taxon>Bacteria</taxon>
        <taxon>Pseudomonadati</taxon>
        <taxon>Pseudomonadota</taxon>
        <taxon>Alphaproteobacteria</taxon>
        <taxon>Hyphomicrobiales</taxon>
        <taxon>Stappiaceae</taxon>
        <taxon>Pannonibacter</taxon>
    </lineage>
</organism>
<dbReference type="Gene3D" id="3.40.630.10">
    <property type="entry name" value="Zn peptidases"/>
    <property type="match status" value="1"/>
</dbReference>
<evidence type="ECO:0000313" key="2">
    <source>
        <dbReference type="Proteomes" id="UP000183900"/>
    </source>
</evidence>
<dbReference type="AlphaFoldDB" id="A0A0K6HNC7"/>
<dbReference type="OrthoDB" id="7956186at2"/>
<dbReference type="CDD" id="cd06232">
    <property type="entry name" value="M14-like"/>
    <property type="match status" value="1"/>
</dbReference>
<accession>A0A0K6HNC7</accession>
<dbReference type="SUPFAM" id="SSF53187">
    <property type="entry name" value="Zn-dependent exopeptidases"/>
    <property type="match status" value="1"/>
</dbReference>
<protein>
    <recommendedName>
        <fullName evidence="3">Zinc carboxypeptidase</fullName>
    </recommendedName>
</protein>
<name>A0A0K6HNC7_9HYPH</name>
<gene>
    <name evidence="1" type="ORF">Ga0061067_101411</name>
</gene>
<reference evidence="2" key="1">
    <citation type="submission" date="2015-08" db="EMBL/GenBank/DDBJ databases">
        <authorList>
            <person name="Varghese N."/>
        </authorList>
    </citation>
    <scope>NUCLEOTIDE SEQUENCE [LARGE SCALE GENOMIC DNA]</scope>
    <source>
        <strain evidence="2">DSM 23407</strain>
    </source>
</reference>
<evidence type="ECO:0000313" key="1">
    <source>
        <dbReference type="EMBL" id="CUA92288.1"/>
    </source>
</evidence>